<dbReference type="Proteomes" id="UP000015105">
    <property type="component" value="Chromosome 6D"/>
</dbReference>
<keyword evidence="1" id="KW-0812">Transmembrane</keyword>
<dbReference type="EnsemblPlants" id="AET6Gv20960500.8">
    <property type="protein sequence ID" value="AET6Gv20960500.8"/>
    <property type="gene ID" value="AET6Gv20960500"/>
</dbReference>
<name>A0A453Q3B7_AEGTS</name>
<dbReference type="Gramene" id="AET6Gv20960500.8">
    <property type="protein sequence ID" value="AET6Gv20960500.8"/>
    <property type="gene ID" value="AET6Gv20960500"/>
</dbReference>
<reference evidence="2" key="4">
    <citation type="submission" date="2019-03" db="UniProtKB">
        <authorList>
            <consortium name="EnsemblPlants"/>
        </authorList>
    </citation>
    <scope>IDENTIFICATION</scope>
</reference>
<organism evidence="2 3">
    <name type="scientific">Aegilops tauschii subsp. strangulata</name>
    <name type="common">Goatgrass</name>
    <dbReference type="NCBI Taxonomy" id="200361"/>
    <lineage>
        <taxon>Eukaryota</taxon>
        <taxon>Viridiplantae</taxon>
        <taxon>Streptophyta</taxon>
        <taxon>Embryophyta</taxon>
        <taxon>Tracheophyta</taxon>
        <taxon>Spermatophyta</taxon>
        <taxon>Magnoliopsida</taxon>
        <taxon>Liliopsida</taxon>
        <taxon>Poales</taxon>
        <taxon>Poaceae</taxon>
        <taxon>BOP clade</taxon>
        <taxon>Pooideae</taxon>
        <taxon>Triticodae</taxon>
        <taxon>Triticeae</taxon>
        <taxon>Triticinae</taxon>
        <taxon>Aegilops</taxon>
    </lineage>
</organism>
<dbReference type="PANTHER" id="PTHR47192:SF4">
    <property type="entry name" value="THIOREDOXIN-LIKE 3-2, CHLOROPLASTIC"/>
    <property type="match status" value="1"/>
</dbReference>
<dbReference type="AlphaFoldDB" id="A0A453Q3B7"/>
<accession>A0A453Q3B7</accession>
<sequence>MRLASSLSCPATIKYRLAYIGISSGYIYLTANAFFCPIYVILYAGLEQKMPSIQMWSDSRKQAEVIGGHESWMVIEDVRRMVEQEE</sequence>
<reference evidence="2" key="5">
    <citation type="journal article" date="2021" name="G3 (Bethesda)">
        <title>Aegilops tauschii genome assembly Aet v5.0 features greater sequence contiguity and improved annotation.</title>
        <authorList>
            <person name="Wang L."/>
            <person name="Zhu T."/>
            <person name="Rodriguez J.C."/>
            <person name="Deal K.R."/>
            <person name="Dubcovsky J."/>
            <person name="McGuire P.E."/>
            <person name="Lux T."/>
            <person name="Spannagl M."/>
            <person name="Mayer K.F.X."/>
            <person name="Baldrich P."/>
            <person name="Meyers B.C."/>
            <person name="Huo N."/>
            <person name="Gu Y.Q."/>
            <person name="Zhou H."/>
            <person name="Devos K.M."/>
            <person name="Bennetzen J.L."/>
            <person name="Unver T."/>
            <person name="Budak H."/>
            <person name="Gulick P.J."/>
            <person name="Galiba G."/>
            <person name="Kalapos B."/>
            <person name="Nelson D.R."/>
            <person name="Li P."/>
            <person name="You F.M."/>
            <person name="Luo M.C."/>
            <person name="Dvorak J."/>
        </authorList>
    </citation>
    <scope>NUCLEOTIDE SEQUENCE [LARGE SCALE GENOMIC DNA]</scope>
    <source>
        <strain evidence="2">cv. AL8/78</strain>
    </source>
</reference>
<keyword evidence="3" id="KW-1185">Reference proteome</keyword>
<evidence type="ECO:0000313" key="3">
    <source>
        <dbReference type="Proteomes" id="UP000015105"/>
    </source>
</evidence>
<dbReference type="PANTHER" id="PTHR47192">
    <property type="entry name" value="THIOREDOXIN-LIKE 3-2, CHLOROPLASTIC"/>
    <property type="match status" value="1"/>
</dbReference>
<keyword evidence="1" id="KW-0472">Membrane</keyword>
<reference evidence="3" key="2">
    <citation type="journal article" date="2017" name="Nat. Plants">
        <title>The Aegilops tauschii genome reveals multiple impacts of transposons.</title>
        <authorList>
            <person name="Zhao G."/>
            <person name="Zou C."/>
            <person name="Li K."/>
            <person name="Wang K."/>
            <person name="Li T."/>
            <person name="Gao L."/>
            <person name="Zhang X."/>
            <person name="Wang H."/>
            <person name="Yang Z."/>
            <person name="Liu X."/>
            <person name="Jiang W."/>
            <person name="Mao L."/>
            <person name="Kong X."/>
            <person name="Jiao Y."/>
            <person name="Jia J."/>
        </authorList>
    </citation>
    <scope>NUCLEOTIDE SEQUENCE [LARGE SCALE GENOMIC DNA]</scope>
    <source>
        <strain evidence="3">cv. AL8/78</strain>
    </source>
</reference>
<evidence type="ECO:0000313" key="2">
    <source>
        <dbReference type="EnsemblPlants" id="AET6Gv20960500.8"/>
    </source>
</evidence>
<dbReference type="InterPro" id="IPR044253">
    <property type="entry name" value="WCRKC1/2"/>
</dbReference>
<protein>
    <submittedName>
        <fullName evidence="2">Uncharacterized protein</fullName>
    </submittedName>
</protein>
<reference evidence="2" key="3">
    <citation type="journal article" date="2017" name="Nature">
        <title>Genome sequence of the progenitor of the wheat D genome Aegilops tauschii.</title>
        <authorList>
            <person name="Luo M.C."/>
            <person name="Gu Y.Q."/>
            <person name="Puiu D."/>
            <person name="Wang H."/>
            <person name="Twardziok S.O."/>
            <person name="Deal K.R."/>
            <person name="Huo N."/>
            <person name="Zhu T."/>
            <person name="Wang L."/>
            <person name="Wang Y."/>
            <person name="McGuire P.E."/>
            <person name="Liu S."/>
            <person name="Long H."/>
            <person name="Ramasamy R.K."/>
            <person name="Rodriguez J.C."/>
            <person name="Van S.L."/>
            <person name="Yuan L."/>
            <person name="Wang Z."/>
            <person name="Xia Z."/>
            <person name="Xiao L."/>
            <person name="Anderson O.D."/>
            <person name="Ouyang S."/>
            <person name="Liang Y."/>
            <person name="Zimin A.V."/>
            <person name="Pertea G."/>
            <person name="Qi P."/>
            <person name="Bennetzen J.L."/>
            <person name="Dai X."/>
            <person name="Dawson M.W."/>
            <person name="Muller H.G."/>
            <person name="Kugler K."/>
            <person name="Rivarola-Duarte L."/>
            <person name="Spannagl M."/>
            <person name="Mayer K.F.X."/>
            <person name="Lu F.H."/>
            <person name="Bevan M.W."/>
            <person name="Leroy P."/>
            <person name="Li P."/>
            <person name="You F.M."/>
            <person name="Sun Q."/>
            <person name="Liu Z."/>
            <person name="Lyons E."/>
            <person name="Wicker T."/>
            <person name="Salzberg S.L."/>
            <person name="Devos K.M."/>
            <person name="Dvorak J."/>
        </authorList>
    </citation>
    <scope>NUCLEOTIDE SEQUENCE [LARGE SCALE GENOMIC DNA]</scope>
    <source>
        <strain evidence="2">cv. AL8/78</strain>
    </source>
</reference>
<proteinExistence type="predicted"/>
<keyword evidence="1" id="KW-1133">Transmembrane helix</keyword>
<feature type="transmembrane region" description="Helical" evidence="1">
    <location>
        <begin position="26"/>
        <end position="46"/>
    </location>
</feature>
<evidence type="ECO:0000256" key="1">
    <source>
        <dbReference type="SAM" id="Phobius"/>
    </source>
</evidence>
<reference evidence="3" key="1">
    <citation type="journal article" date="2014" name="Science">
        <title>Ancient hybridizations among the ancestral genomes of bread wheat.</title>
        <authorList>
            <consortium name="International Wheat Genome Sequencing Consortium,"/>
            <person name="Marcussen T."/>
            <person name="Sandve S.R."/>
            <person name="Heier L."/>
            <person name="Spannagl M."/>
            <person name="Pfeifer M."/>
            <person name="Jakobsen K.S."/>
            <person name="Wulff B.B."/>
            <person name="Steuernagel B."/>
            <person name="Mayer K.F."/>
            <person name="Olsen O.A."/>
        </authorList>
    </citation>
    <scope>NUCLEOTIDE SEQUENCE [LARGE SCALE GENOMIC DNA]</scope>
    <source>
        <strain evidence="3">cv. AL8/78</strain>
    </source>
</reference>
<dbReference type="GO" id="GO:0009570">
    <property type="term" value="C:chloroplast stroma"/>
    <property type="evidence" value="ECO:0007669"/>
    <property type="project" value="InterPro"/>
</dbReference>